<feature type="domain" description="PurM-like C-terminal" evidence="3">
    <location>
        <begin position="152"/>
        <end position="303"/>
    </location>
</feature>
<evidence type="ECO:0000313" key="4">
    <source>
        <dbReference type="EMBL" id="MBC5714426.1"/>
    </source>
</evidence>
<dbReference type="PIRSF" id="PIRSF005644">
    <property type="entry name" value="Hdrgns_mtr_HypE"/>
    <property type="match status" value="1"/>
</dbReference>
<evidence type="ECO:0000313" key="5">
    <source>
        <dbReference type="Proteomes" id="UP000606720"/>
    </source>
</evidence>
<dbReference type="PANTHER" id="PTHR30303">
    <property type="entry name" value="HYDROGENASE ISOENZYMES FORMATION PROTEIN HYPE"/>
    <property type="match status" value="1"/>
</dbReference>
<dbReference type="GO" id="GO:0051604">
    <property type="term" value="P:protein maturation"/>
    <property type="evidence" value="ECO:0007669"/>
    <property type="project" value="TreeGrafter"/>
</dbReference>
<dbReference type="RefSeq" id="WP_186867126.1">
    <property type="nucleotide sequence ID" value="NZ_JACOPH010000007.1"/>
</dbReference>
<sequence length="327" mass="35209">MKVGKLPENVLKRSVLKQIHTKRPEVCQGAAVGEDCAAICLAEDEMLVLSTDPITGTAIDIGSLSIAVTLNDLASAGAEPVGVMLTALLPEDITEQQIRQMMQQAENACERSNVEIIGGHTEVTKAVNVPVITVTGVGKVKKDAMVRTSGAKPGMDIVMSKWAGLEGTAILAKEKREELLNRFSENFIFRAQKFDQMLSVIPEAATAVKSGVGAMHDVTEGGIFGALWELAEASGVGLEIELKKIPLKQETVEICEFFGINPYELISSGVMLMAAKDGNRLVMELAKENISACVIGKATEGNDRVLLNDGERRFLEPPKSDELYKVI</sequence>
<dbReference type="InterPro" id="IPR010918">
    <property type="entry name" value="PurM-like_C_dom"/>
</dbReference>
<dbReference type="EMBL" id="JACOPH010000007">
    <property type="protein sequence ID" value="MBC5714426.1"/>
    <property type="molecule type" value="Genomic_DNA"/>
</dbReference>
<dbReference type="Proteomes" id="UP000606720">
    <property type="component" value="Unassembled WGS sequence"/>
</dbReference>
<gene>
    <name evidence="4" type="ORF">H8S17_09425</name>
</gene>
<dbReference type="PANTHER" id="PTHR30303:SF4">
    <property type="entry name" value="HYDROGENASE EXPRESSION_FORMATION PROTEIN HYPE"/>
    <property type="match status" value="1"/>
</dbReference>
<proteinExistence type="inferred from homology"/>
<reference evidence="4" key="1">
    <citation type="submission" date="2020-08" db="EMBL/GenBank/DDBJ databases">
        <title>Genome public.</title>
        <authorList>
            <person name="Liu C."/>
            <person name="Sun Q."/>
        </authorList>
    </citation>
    <scope>NUCLEOTIDE SEQUENCE</scope>
    <source>
        <strain evidence="4">BX1005</strain>
    </source>
</reference>
<name>A0A923RT72_9FIRM</name>
<evidence type="ECO:0000259" key="3">
    <source>
        <dbReference type="Pfam" id="PF02769"/>
    </source>
</evidence>
<dbReference type="Gene3D" id="3.90.650.10">
    <property type="entry name" value="PurM-like C-terminal domain"/>
    <property type="match status" value="1"/>
</dbReference>
<dbReference type="Pfam" id="PF02769">
    <property type="entry name" value="AIRS_C"/>
    <property type="match status" value="1"/>
</dbReference>
<evidence type="ECO:0000256" key="1">
    <source>
        <dbReference type="ARBA" id="ARBA00006243"/>
    </source>
</evidence>
<feature type="domain" description="PurM-like N-terminal" evidence="2">
    <location>
        <begin position="33"/>
        <end position="140"/>
    </location>
</feature>
<dbReference type="InterPro" id="IPR016188">
    <property type="entry name" value="PurM-like_N"/>
</dbReference>
<dbReference type="AlphaFoldDB" id="A0A923RT72"/>
<evidence type="ECO:0000259" key="2">
    <source>
        <dbReference type="Pfam" id="PF00586"/>
    </source>
</evidence>
<dbReference type="InterPro" id="IPR011854">
    <property type="entry name" value="HypE"/>
</dbReference>
<dbReference type="InterPro" id="IPR036676">
    <property type="entry name" value="PurM-like_C_sf"/>
</dbReference>
<dbReference type="SUPFAM" id="SSF55326">
    <property type="entry name" value="PurM N-terminal domain-like"/>
    <property type="match status" value="1"/>
</dbReference>
<dbReference type="InterPro" id="IPR036921">
    <property type="entry name" value="PurM-like_N_sf"/>
</dbReference>
<comment type="similarity">
    <text evidence="1">Belongs to the HypE family.</text>
</comment>
<dbReference type="Pfam" id="PF00586">
    <property type="entry name" value="AIRS"/>
    <property type="match status" value="1"/>
</dbReference>
<dbReference type="CDD" id="cd06061">
    <property type="entry name" value="PurM-like1"/>
    <property type="match status" value="1"/>
</dbReference>
<comment type="caution">
    <text evidence="4">The sequence shown here is derived from an EMBL/GenBank/DDBJ whole genome shotgun (WGS) entry which is preliminary data.</text>
</comment>
<keyword evidence="5" id="KW-1185">Reference proteome</keyword>
<organism evidence="4 5">
    <name type="scientific">Roseburia zhanii</name>
    <dbReference type="NCBI Taxonomy" id="2763064"/>
    <lineage>
        <taxon>Bacteria</taxon>
        <taxon>Bacillati</taxon>
        <taxon>Bacillota</taxon>
        <taxon>Clostridia</taxon>
        <taxon>Lachnospirales</taxon>
        <taxon>Lachnospiraceae</taxon>
        <taxon>Roseburia</taxon>
    </lineage>
</organism>
<dbReference type="SUPFAM" id="SSF56042">
    <property type="entry name" value="PurM C-terminal domain-like"/>
    <property type="match status" value="1"/>
</dbReference>
<accession>A0A923RT72</accession>
<dbReference type="Gene3D" id="3.30.1330.10">
    <property type="entry name" value="PurM-like, N-terminal domain"/>
    <property type="match status" value="1"/>
</dbReference>
<protein>
    <submittedName>
        <fullName evidence="4">Hydrogenase maturation factor</fullName>
    </submittedName>
</protein>